<name>A0A4Y2SHS2_ARAVE</name>
<keyword evidence="3" id="KW-1185">Reference proteome</keyword>
<dbReference type="EMBL" id="BGPR01021470">
    <property type="protein sequence ID" value="GBN86809.1"/>
    <property type="molecule type" value="Genomic_DNA"/>
</dbReference>
<dbReference type="AlphaFoldDB" id="A0A4Y2SHS2"/>
<protein>
    <submittedName>
        <fullName evidence="2">Uncharacterized protein</fullName>
    </submittedName>
</protein>
<sequence>MALASFHPSPQGLGFAAGGIQVRNLFPMKIRRVRCLLHAKSYVVDKRLLVGVAWKFGEAVTSQVSSSPSDGSSEIRGPSQNRPRIASKRDVNITKPNETNHPSPRIRDCPCPTCCT</sequence>
<gene>
    <name evidence="2" type="ORF">AVEN_55403_1</name>
</gene>
<evidence type="ECO:0000313" key="2">
    <source>
        <dbReference type="EMBL" id="GBN86809.1"/>
    </source>
</evidence>
<dbReference type="Proteomes" id="UP000499080">
    <property type="component" value="Unassembled WGS sequence"/>
</dbReference>
<organism evidence="2 3">
    <name type="scientific">Araneus ventricosus</name>
    <name type="common">Orbweaver spider</name>
    <name type="synonym">Epeira ventricosa</name>
    <dbReference type="NCBI Taxonomy" id="182803"/>
    <lineage>
        <taxon>Eukaryota</taxon>
        <taxon>Metazoa</taxon>
        <taxon>Ecdysozoa</taxon>
        <taxon>Arthropoda</taxon>
        <taxon>Chelicerata</taxon>
        <taxon>Arachnida</taxon>
        <taxon>Araneae</taxon>
        <taxon>Araneomorphae</taxon>
        <taxon>Entelegynae</taxon>
        <taxon>Araneoidea</taxon>
        <taxon>Araneidae</taxon>
        <taxon>Araneus</taxon>
    </lineage>
</organism>
<accession>A0A4Y2SHS2</accession>
<feature type="region of interest" description="Disordered" evidence="1">
    <location>
        <begin position="60"/>
        <end position="109"/>
    </location>
</feature>
<evidence type="ECO:0000256" key="1">
    <source>
        <dbReference type="SAM" id="MobiDB-lite"/>
    </source>
</evidence>
<evidence type="ECO:0000313" key="3">
    <source>
        <dbReference type="Proteomes" id="UP000499080"/>
    </source>
</evidence>
<feature type="compositionally biased region" description="Low complexity" evidence="1">
    <location>
        <begin position="62"/>
        <end position="72"/>
    </location>
</feature>
<reference evidence="2 3" key="1">
    <citation type="journal article" date="2019" name="Sci. Rep.">
        <title>Orb-weaving spider Araneus ventricosus genome elucidates the spidroin gene catalogue.</title>
        <authorList>
            <person name="Kono N."/>
            <person name="Nakamura H."/>
            <person name="Ohtoshi R."/>
            <person name="Moran D.A.P."/>
            <person name="Shinohara A."/>
            <person name="Yoshida Y."/>
            <person name="Fujiwara M."/>
            <person name="Mori M."/>
            <person name="Tomita M."/>
            <person name="Arakawa K."/>
        </authorList>
    </citation>
    <scope>NUCLEOTIDE SEQUENCE [LARGE SCALE GENOMIC DNA]</scope>
</reference>
<proteinExistence type="predicted"/>
<comment type="caution">
    <text evidence="2">The sequence shown here is derived from an EMBL/GenBank/DDBJ whole genome shotgun (WGS) entry which is preliminary data.</text>
</comment>